<accession>A0ABU1E7V4</accession>
<protein>
    <recommendedName>
        <fullName evidence="3">Immunity protein 43 domain-containing protein</fullName>
    </recommendedName>
</protein>
<dbReference type="EMBL" id="JAVIXS010000016">
    <property type="protein sequence ID" value="MDR4953894.1"/>
    <property type="molecule type" value="Genomic_DNA"/>
</dbReference>
<reference evidence="1 2" key="1">
    <citation type="submission" date="2023-08" db="EMBL/GenBank/DDBJ databases">
        <authorList>
            <person name="Maltman C."/>
        </authorList>
    </citation>
    <scope>NUCLEOTIDE SEQUENCE [LARGE SCALE GENOMIC DNA]</scope>
    <source>
        <strain evidence="1 2">ES2</strain>
    </source>
</reference>
<evidence type="ECO:0000313" key="2">
    <source>
        <dbReference type="Proteomes" id="UP001260959"/>
    </source>
</evidence>
<evidence type="ECO:0008006" key="3">
    <source>
        <dbReference type="Google" id="ProtNLM"/>
    </source>
</evidence>
<dbReference type="RefSeq" id="WP_309522798.1">
    <property type="nucleotide sequence ID" value="NZ_JAVIXS010000016.1"/>
</dbReference>
<organism evidence="1 2">
    <name type="scientific">Chryseobacterium metallicongregator</name>
    <dbReference type="NCBI Taxonomy" id="3073042"/>
    <lineage>
        <taxon>Bacteria</taxon>
        <taxon>Pseudomonadati</taxon>
        <taxon>Bacteroidota</taxon>
        <taxon>Flavobacteriia</taxon>
        <taxon>Flavobacteriales</taxon>
        <taxon>Weeksellaceae</taxon>
        <taxon>Chryseobacterium group</taxon>
        <taxon>Chryseobacterium</taxon>
    </lineage>
</organism>
<comment type="caution">
    <text evidence="1">The sequence shown here is derived from an EMBL/GenBank/DDBJ whole genome shotgun (WGS) entry which is preliminary data.</text>
</comment>
<sequence length="237" mass="28088">MEKLQFIMESVSTIYFIDNPYPNGHKIETFSWSGRIDEYGFIWFDFHLKTENYYTNDDENSEEENEDLSEWNSKIVCENYHACTLSSNYWGEQRGIRINNLDEKLDFDTVVKNDLFSNDLPSEQRFDDDGLAFNIYLLGHDSSAGHQIQFSKTDNNKYDITWTGKIALTYAGNDEFSHDFKAQIFNAEFEGFHYPKTWSLEKATEMFKTRLANFEKYEFVDLNPKSNKREYKLDKLK</sequence>
<proteinExistence type="predicted"/>
<keyword evidence="2" id="KW-1185">Reference proteome</keyword>
<dbReference type="Proteomes" id="UP001260959">
    <property type="component" value="Unassembled WGS sequence"/>
</dbReference>
<evidence type="ECO:0000313" key="1">
    <source>
        <dbReference type="EMBL" id="MDR4953894.1"/>
    </source>
</evidence>
<name>A0ABU1E7V4_9FLAO</name>
<gene>
    <name evidence="1" type="ORF">REB14_17070</name>
</gene>